<sequence length="322" mass="34469">MPKKIVIDCDPGLDDAVALLLAHGSPEIELLAVTTVMGNQTLEKVTRNARIVATIAGMTGVPIAAGHARPLVRTLEVAEAIHGVTGMDGPTVPEPAVPLDPRHGVDLIIETIMREEPGTVTLVPTAALTNIAMAVRREPRIVERVREVVFMGGSLSGGNWTPAAEFNVATDPEAAHIVFHEDWPVTMISLDVTHDALATDDVRERIAAIGTGPARFVTEVLDFYAERYREFHGFGAPPVHDPVAVARVIDPTIVTTRNAPIDVELGGRLTTGATVVDVRRPAPPDCRTQIGIGLDAKRFWNLIIDALERIGDVPTAQPVAAH</sequence>
<dbReference type="InterPro" id="IPR001910">
    <property type="entry name" value="Inosine/uridine_hydrolase_dom"/>
</dbReference>
<keyword evidence="2" id="KW-0326">Glycosidase</keyword>
<dbReference type="STRING" id="1848.SAMN05443637_1195"/>
<keyword evidence="1" id="KW-0378">Hydrolase</keyword>
<dbReference type="GO" id="GO:0005829">
    <property type="term" value="C:cytosol"/>
    <property type="evidence" value="ECO:0007669"/>
    <property type="project" value="TreeGrafter"/>
</dbReference>
<evidence type="ECO:0000313" key="4">
    <source>
        <dbReference type="EMBL" id="SHL13788.1"/>
    </source>
</evidence>
<keyword evidence="5" id="KW-1185">Reference proteome</keyword>
<protein>
    <submittedName>
        <fullName evidence="4">Purine nucleosidase</fullName>
    </submittedName>
</protein>
<dbReference type="PROSITE" id="PS01247">
    <property type="entry name" value="IUNH"/>
    <property type="match status" value="1"/>
</dbReference>
<gene>
    <name evidence="4" type="ORF">SAMN05443637_1195</name>
</gene>
<dbReference type="InterPro" id="IPR036452">
    <property type="entry name" value="Ribo_hydro-like"/>
</dbReference>
<dbReference type="AlphaFoldDB" id="A0A1M6Y6J1"/>
<dbReference type="Pfam" id="PF01156">
    <property type="entry name" value="IU_nuc_hydro"/>
    <property type="match status" value="1"/>
</dbReference>
<accession>A0A1M6Y6J1</accession>
<feature type="domain" description="Inosine/uridine-preferring nucleoside hydrolase" evidence="3">
    <location>
        <begin position="5"/>
        <end position="301"/>
    </location>
</feature>
<evidence type="ECO:0000256" key="2">
    <source>
        <dbReference type="ARBA" id="ARBA00023295"/>
    </source>
</evidence>
<dbReference type="PANTHER" id="PTHR12304">
    <property type="entry name" value="INOSINE-URIDINE PREFERRING NUCLEOSIDE HYDROLASE"/>
    <property type="match status" value="1"/>
</dbReference>
<proteinExistence type="predicted"/>
<dbReference type="Proteomes" id="UP000184363">
    <property type="component" value="Unassembled WGS sequence"/>
</dbReference>
<dbReference type="GO" id="GO:0008477">
    <property type="term" value="F:purine nucleosidase activity"/>
    <property type="evidence" value="ECO:0007669"/>
    <property type="project" value="TreeGrafter"/>
</dbReference>
<evidence type="ECO:0000313" key="5">
    <source>
        <dbReference type="Proteomes" id="UP000184363"/>
    </source>
</evidence>
<dbReference type="SUPFAM" id="SSF53590">
    <property type="entry name" value="Nucleoside hydrolase"/>
    <property type="match status" value="1"/>
</dbReference>
<dbReference type="InterPro" id="IPR023186">
    <property type="entry name" value="IUNH"/>
</dbReference>
<name>A0A1M6Y6J1_PSETH</name>
<dbReference type="InterPro" id="IPR015910">
    <property type="entry name" value="I/U_nuclsd_hydro_CS"/>
</dbReference>
<dbReference type="Gene3D" id="3.90.245.10">
    <property type="entry name" value="Ribonucleoside hydrolase-like"/>
    <property type="match status" value="1"/>
</dbReference>
<dbReference type="PANTHER" id="PTHR12304:SF4">
    <property type="entry name" value="URIDINE NUCLEOSIDASE"/>
    <property type="match status" value="1"/>
</dbReference>
<evidence type="ECO:0000259" key="3">
    <source>
        <dbReference type="Pfam" id="PF01156"/>
    </source>
</evidence>
<dbReference type="RefSeq" id="WP_073459132.1">
    <property type="nucleotide sequence ID" value="NZ_CALGVN010000014.1"/>
</dbReference>
<organism evidence="4 5">
    <name type="scientific">Pseudonocardia thermophila</name>
    <dbReference type="NCBI Taxonomy" id="1848"/>
    <lineage>
        <taxon>Bacteria</taxon>
        <taxon>Bacillati</taxon>
        <taxon>Actinomycetota</taxon>
        <taxon>Actinomycetes</taxon>
        <taxon>Pseudonocardiales</taxon>
        <taxon>Pseudonocardiaceae</taxon>
        <taxon>Pseudonocardia</taxon>
    </lineage>
</organism>
<evidence type="ECO:0000256" key="1">
    <source>
        <dbReference type="ARBA" id="ARBA00022801"/>
    </source>
</evidence>
<dbReference type="CDD" id="cd02651">
    <property type="entry name" value="nuc_hydro_IU_UC_XIUA"/>
    <property type="match status" value="1"/>
</dbReference>
<dbReference type="GO" id="GO:0006152">
    <property type="term" value="P:purine nucleoside catabolic process"/>
    <property type="evidence" value="ECO:0007669"/>
    <property type="project" value="TreeGrafter"/>
</dbReference>
<dbReference type="GO" id="GO:0045437">
    <property type="term" value="F:uridine nucleosidase activity"/>
    <property type="evidence" value="ECO:0007669"/>
    <property type="project" value="UniProtKB-ARBA"/>
</dbReference>
<reference evidence="4 5" key="1">
    <citation type="submission" date="2016-11" db="EMBL/GenBank/DDBJ databases">
        <authorList>
            <person name="Jaros S."/>
            <person name="Januszkiewicz K."/>
            <person name="Wedrychowicz H."/>
        </authorList>
    </citation>
    <scope>NUCLEOTIDE SEQUENCE [LARGE SCALE GENOMIC DNA]</scope>
    <source>
        <strain evidence="4 5">DSM 43832</strain>
    </source>
</reference>
<dbReference type="OrthoDB" id="9797882at2"/>
<dbReference type="EMBL" id="FRAP01000019">
    <property type="protein sequence ID" value="SHL13788.1"/>
    <property type="molecule type" value="Genomic_DNA"/>
</dbReference>